<organism evidence="2 3">
    <name type="scientific">Pseudopithomyces chartarum</name>
    <dbReference type="NCBI Taxonomy" id="1892770"/>
    <lineage>
        <taxon>Eukaryota</taxon>
        <taxon>Fungi</taxon>
        <taxon>Dikarya</taxon>
        <taxon>Ascomycota</taxon>
        <taxon>Pezizomycotina</taxon>
        <taxon>Dothideomycetes</taxon>
        <taxon>Pleosporomycetidae</taxon>
        <taxon>Pleosporales</taxon>
        <taxon>Massarineae</taxon>
        <taxon>Didymosphaeriaceae</taxon>
        <taxon>Pseudopithomyces</taxon>
    </lineage>
</organism>
<evidence type="ECO:0000256" key="1">
    <source>
        <dbReference type="SAM" id="MobiDB-lite"/>
    </source>
</evidence>
<name>A0AAN6LQ88_9PLEO</name>
<dbReference type="AlphaFoldDB" id="A0AAN6LQ88"/>
<gene>
    <name evidence="2" type="ORF">GRF29_164g1504738</name>
</gene>
<dbReference type="EMBL" id="WVTA01000015">
    <property type="protein sequence ID" value="KAK3202047.1"/>
    <property type="molecule type" value="Genomic_DNA"/>
</dbReference>
<evidence type="ECO:0000313" key="3">
    <source>
        <dbReference type="Proteomes" id="UP001280581"/>
    </source>
</evidence>
<keyword evidence="3" id="KW-1185">Reference proteome</keyword>
<sequence length="537" mass="61656">MKVYRNPRKEDTAERSDSESMRDSDDETEYEYDSDEANSLSVNERIPLEHGDLVPVYLPALALSRTCKQIYHEAMSMFYFRNRFEVTHMSRARSWIPDKKWGGMDEVGVDFHDAHGDRFLAYAEWTMFRGAWIDTMAPRTTVIIDLYTLCSTVCRNEHPWAKILMEEDIDIGEGSLDITPLVFAQWTCSTPFKFSIVCDNRDGPHLIHGNGSNDTDVDGLTETINRLVQDDDLNLKRYRALLGRIGVSRQGDAGVVFFNTTKQKDDPLAAGLPQISCVAERYDPRAYTQQQFHRAPDSKTLVFSEYEDIDQPAWLKLPRAVLTTIVEHLVGGSCIIEIDVDEEMRQHYPASRELTLRNLITHISSADRHFKLKCTSTEPETSFDGFESLRKFLRSRGDFDDYDEEDTRDAVLQTVQRAQSTSFELYFMLDRFVALEDLRIDFSGFIHATAGFTCTDDDDADDEYGDVTIHVYDSKSDSIQEQYLHLKNIRRFAVDVMESIAPSVWMSYPRWYLEKPTYPIVMNGLGKMVPPPGGEEI</sequence>
<feature type="compositionally biased region" description="Basic and acidic residues" evidence="1">
    <location>
        <begin position="7"/>
        <end position="23"/>
    </location>
</feature>
<reference evidence="2 3" key="1">
    <citation type="submission" date="2021-02" db="EMBL/GenBank/DDBJ databases">
        <title>Genome assembly of Pseudopithomyces chartarum.</title>
        <authorList>
            <person name="Jauregui R."/>
            <person name="Singh J."/>
            <person name="Voisey C."/>
        </authorList>
    </citation>
    <scope>NUCLEOTIDE SEQUENCE [LARGE SCALE GENOMIC DNA]</scope>
    <source>
        <strain evidence="2 3">AGR01</strain>
    </source>
</reference>
<feature type="region of interest" description="Disordered" evidence="1">
    <location>
        <begin position="1"/>
        <end position="38"/>
    </location>
</feature>
<protein>
    <submittedName>
        <fullName evidence="2">Uncharacterized protein</fullName>
    </submittedName>
</protein>
<accession>A0AAN6LQ88</accession>
<feature type="compositionally biased region" description="Acidic residues" evidence="1">
    <location>
        <begin position="24"/>
        <end position="36"/>
    </location>
</feature>
<proteinExistence type="predicted"/>
<evidence type="ECO:0000313" key="2">
    <source>
        <dbReference type="EMBL" id="KAK3202047.1"/>
    </source>
</evidence>
<dbReference type="Proteomes" id="UP001280581">
    <property type="component" value="Unassembled WGS sequence"/>
</dbReference>
<comment type="caution">
    <text evidence="2">The sequence shown here is derived from an EMBL/GenBank/DDBJ whole genome shotgun (WGS) entry which is preliminary data.</text>
</comment>